<name>A0ABS5E090_9BURK</name>
<keyword evidence="1" id="KW-0732">Signal</keyword>
<feature type="chain" id="PRO_5046582113" evidence="1">
    <location>
        <begin position="26"/>
        <end position="424"/>
    </location>
</feature>
<feature type="signal peptide" evidence="1">
    <location>
        <begin position="1"/>
        <end position="25"/>
    </location>
</feature>
<accession>A0ABS5E090</accession>
<evidence type="ECO:0000256" key="1">
    <source>
        <dbReference type="SAM" id="SignalP"/>
    </source>
</evidence>
<evidence type="ECO:0000313" key="2">
    <source>
        <dbReference type="EMBL" id="MBQ0936808.1"/>
    </source>
</evidence>
<sequence length="424" mass="46386">MKTAIRALGFTLFVVGSSAAFEAHAVQTAYFNVGTAYLVDTNAKTKAAQVATSLGARSGRYTDSGTQRTINLTTPLSYEVFGDWTDCQVQQAWRRDIQTLTLKRLSGSAKKGQTAVVQSGVDVEIAGCNVGQVTPFGSPSDAGVTLSHLALSERPSMADVVPGTKWAGVHEDPYTPQEFFPGTMAADVVTWQSSGVLRFEKSGRSVPAAVNAEGWWALSLPGGERRYTRLSRDKATGAEVWLMGDFNGSQFTWASAWWVSPYRPSRGFGDVAAASRSWAHGLIPTEYFRNMYTDFSGDVYSYGGPDFGWTRQAGWTWQFSGLNINHSLETASMSRARPWEPVRRVGTAQWVMEEYRITSKIDGHILLSMPRRLMHYIDTGPAVKPTQAGATSLMRQSKEKEPAMAPEGLRLKALARDAVGGQVR</sequence>
<gene>
    <name evidence="2" type="ORF">KAK11_15855</name>
</gene>
<evidence type="ECO:0000313" key="3">
    <source>
        <dbReference type="Proteomes" id="UP000672097"/>
    </source>
</evidence>
<comment type="caution">
    <text evidence="2">The sequence shown here is derived from an EMBL/GenBank/DDBJ whole genome shotgun (WGS) entry which is preliminary data.</text>
</comment>
<keyword evidence="3" id="KW-1185">Reference proteome</keyword>
<dbReference type="EMBL" id="JAGQDG010000006">
    <property type="protein sequence ID" value="MBQ0936808.1"/>
    <property type="molecule type" value="Genomic_DNA"/>
</dbReference>
<dbReference type="RefSeq" id="WP_210810201.1">
    <property type="nucleotide sequence ID" value="NZ_JAGQDG010000006.1"/>
</dbReference>
<protein>
    <submittedName>
        <fullName evidence="2">Uncharacterized protein</fullName>
    </submittedName>
</protein>
<proteinExistence type="predicted"/>
<organism evidence="2 3">
    <name type="scientific">Ideonella paludis</name>
    <dbReference type="NCBI Taxonomy" id="1233411"/>
    <lineage>
        <taxon>Bacteria</taxon>
        <taxon>Pseudomonadati</taxon>
        <taxon>Pseudomonadota</taxon>
        <taxon>Betaproteobacteria</taxon>
        <taxon>Burkholderiales</taxon>
        <taxon>Sphaerotilaceae</taxon>
        <taxon>Ideonella</taxon>
    </lineage>
</organism>
<reference evidence="2 3" key="1">
    <citation type="submission" date="2021-04" db="EMBL/GenBank/DDBJ databases">
        <title>The genome sequence of type strain Ideonella paludis KCTC 32238.</title>
        <authorList>
            <person name="Liu Y."/>
        </authorList>
    </citation>
    <scope>NUCLEOTIDE SEQUENCE [LARGE SCALE GENOMIC DNA]</scope>
    <source>
        <strain evidence="2 3">KCTC 32238</strain>
    </source>
</reference>
<dbReference type="Proteomes" id="UP000672097">
    <property type="component" value="Unassembled WGS sequence"/>
</dbReference>